<proteinExistence type="predicted"/>
<organism evidence="1">
    <name type="scientific">marine metagenome</name>
    <dbReference type="NCBI Taxonomy" id="408172"/>
    <lineage>
        <taxon>unclassified sequences</taxon>
        <taxon>metagenomes</taxon>
        <taxon>ecological metagenomes</taxon>
    </lineage>
</organism>
<sequence length="306" mass="34752">VEVDSLGMIHYGRRVSGFPEGPTVTVEMDDYLNLEYRSEQRQIWRKLIRRDFRSTALEQRRRKGGRFEWTVPFSAPKPLRRFIGEEGPSLSLNGSRTIIISGKSEWTDGQVQTSIGRPSKFPALAIDQESKFTVEGKVGELINVRINQDTESIGSAFGSNLSDQLANQIKLDYNGEDDAIFQEIQGGNTTLELPNTRFVGFRQQNKGLFGIRAKGHLGPFAFTTVASHEKSKSNRQSFKGGAAVDTLEIKDHQYIPNTYFFLHEFYRANLPDFRRLLEGAQFGPENFVDIKRLEVYINDFNTNNDA</sequence>
<dbReference type="AlphaFoldDB" id="A0A382SY11"/>
<reference evidence="1" key="1">
    <citation type="submission" date="2018-05" db="EMBL/GenBank/DDBJ databases">
        <authorList>
            <person name="Lanie J.A."/>
            <person name="Ng W.-L."/>
            <person name="Kazmierczak K.M."/>
            <person name="Andrzejewski T.M."/>
            <person name="Davidsen T.M."/>
            <person name="Wayne K.J."/>
            <person name="Tettelin H."/>
            <person name="Glass J.I."/>
            <person name="Rusch D."/>
            <person name="Podicherti R."/>
            <person name="Tsui H.-C.T."/>
            <person name="Winkler M.E."/>
        </authorList>
    </citation>
    <scope>NUCLEOTIDE SEQUENCE</scope>
</reference>
<evidence type="ECO:0000313" key="1">
    <source>
        <dbReference type="EMBL" id="SVD14766.1"/>
    </source>
</evidence>
<accession>A0A382SY11</accession>
<gene>
    <name evidence="1" type="ORF">METZ01_LOCUS367620</name>
</gene>
<evidence type="ECO:0008006" key="2">
    <source>
        <dbReference type="Google" id="ProtNLM"/>
    </source>
</evidence>
<feature type="non-terminal residue" evidence="1">
    <location>
        <position position="1"/>
    </location>
</feature>
<feature type="non-terminal residue" evidence="1">
    <location>
        <position position="306"/>
    </location>
</feature>
<dbReference type="EMBL" id="UINC01132441">
    <property type="protein sequence ID" value="SVD14766.1"/>
    <property type="molecule type" value="Genomic_DNA"/>
</dbReference>
<protein>
    <recommendedName>
        <fullName evidence="2">Cell surface protein SprA</fullName>
    </recommendedName>
</protein>
<name>A0A382SY11_9ZZZZ</name>